<dbReference type="GO" id="GO:0003755">
    <property type="term" value="F:peptidyl-prolyl cis-trans isomerase activity"/>
    <property type="evidence" value="ECO:0007669"/>
    <property type="project" value="UniProtKB-KW"/>
</dbReference>
<dbReference type="EMBL" id="JAAKYA010000012">
    <property type="protein sequence ID" value="NGO38217.1"/>
    <property type="molecule type" value="Genomic_DNA"/>
</dbReference>
<evidence type="ECO:0000313" key="4">
    <source>
        <dbReference type="EMBL" id="NGO38217.1"/>
    </source>
</evidence>
<keyword evidence="1" id="KW-0413">Isomerase</keyword>
<gene>
    <name evidence="4" type="ORF">G4L39_02245</name>
</gene>
<dbReference type="Gene3D" id="3.10.50.40">
    <property type="match status" value="1"/>
</dbReference>
<keyword evidence="5" id="KW-1185">Reference proteome</keyword>
<dbReference type="SUPFAM" id="SSF54534">
    <property type="entry name" value="FKBP-like"/>
    <property type="match status" value="1"/>
</dbReference>
<sequence length="365" mass="41274">MDKPYPLRTLRLTLTTVLLAGLAWAQTNPTTTSAVAVMTELFGDEVIARGKSFEIKRSQLDAAMLSFKALVAARGQTLPPAADLQVQRELLQQLIRVQMLVGRAKPEDKAEGRRVGEKRYEQVLERAGSLENLTRQLKSVGITPEQLKERLIEEATAEAVIRREVQVNVTDDDVRKFYEENPAQFEEPERLRASHLLLRTVDATTREPLPEEVRQAKRKQIEELLQRARSGEDFAALVRQYSEDPGSKDRGGEYVFARGQMVPEFEVAAWSLQPGQISDVVTTQFGYHIIKLLERLPARRVPFDEVKEQIRDYLTTQAIQKALPDYVRKIRAQENVEVLVEDLKPVEQADLPPSSTNNPAAPATR</sequence>
<evidence type="ECO:0000259" key="3">
    <source>
        <dbReference type="PROSITE" id="PS50198"/>
    </source>
</evidence>
<dbReference type="SUPFAM" id="SSF109998">
    <property type="entry name" value="Triger factor/SurA peptide-binding domain-like"/>
    <property type="match status" value="1"/>
</dbReference>
<feature type="chain" id="PRO_5026662886" description="PpiC domain-containing protein" evidence="2">
    <location>
        <begin position="26"/>
        <end position="365"/>
    </location>
</feature>
<dbReference type="Pfam" id="PF00639">
    <property type="entry name" value="Rotamase"/>
    <property type="match status" value="1"/>
</dbReference>
<dbReference type="InterPro" id="IPR000297">
    <property type="entry name" value="PPIase_PpiC"/>
</dbReference>
<dbReference type="AlphaFoldDB" id="A0A6M1RL36"/>
<feature type="domain" description="PpiC" evidence="3">
    <location>
        <begin position="188"/>
        <end position="294"/>
    </location>
</feature>
<dbReference type="PANTHER" id="PTHR47245">
    <property type="entry name" value="PEPTIDYLPROLYL ISOMERASE"/>
    <property type="match status" value="1"/>
</dbReference>
<reference evidence="4 5" key="1">
    <citation type="submission" date="2020-02" db="EMBL/GenBank/DDBJ databases">
        <title>Draft genome sequence of Limisphaera ngatamarikiensis NGM72.4T, a thermophilic Verrucomicrobia grouped in subdivision 3.</title>
        <authorList>
            <person name="Carere C.R."/>
            <person name="Steen J."/>
            <person name="Hugenholtz P."/>
            <person name="Stott M.B."/>
        </authorList>
    </citation>
    <scope>NUCLEOTIDE SEQUENCE [LARGE SCALE GENOMIC DNA]</scope>
    <source>
        <strain evidence="4 5">NGM72.4</strain>
    </source>
</reference>
<evidence type="ECO:0000256" key="1">
    <source>
        <dbReference type="PROSITE-ProRule" id="PRU00278"/>
    </source>
</evidence>
<proteinExistence type="predicted"/>
<keyword evidence="2" id="KW-0732">Signal</keyword>
<keyword evidence="1" id="KW-0697">Rotamase</keyword>
<dbReference type="InterPro" id="IPR050245">
    <property type="entry name" value="PrsA_foldase"/>
</dbReference>
<evidence type="ECO:0000256" key="2">
    <source>
        <dbReference type="SAM" id="SignalP"/>
    </source>
</evidence>
<dbReference type="Proteomes" id="UP000477311">
    <property type="component" value="Unassembled WGS sequence"/>
</dbReference>
<dbReference type="PANTHER" id="PTHR47245:SF2">
    <property type="entry name" value="PEPTIDYL-PROLYL CIS-TRANS ISOMERASE HP_0175-RELATED"/>
    <property type="match status" value="1"/>
</dbReference>
<accession>A0A6M1RL36</accession>
<dbReference type="PROSITE" id="PS50198">
    <property type="entry name" value="PPIC_PPIASE_2"/>
    <property type="match status" value="1"/>
</dbReference>
<name>A0A6M1RL36_9BACT</name>
<comment type="caution">
    <text evidence="4">The sequence shown here is derived from an EMBL/GenBank/DDBJ whole genome shotgun (WGS) entry which is preliminary data.</text>
</comment>
<protein>
    <recommendedName>
        <fullName evidence="3">PpiC domain-containing protein</fullName>
    </recommendedName>
</protein>
<dbReference type="InterPro" id="IPR046357">
    <property type="entry name" value="PPIase_dom_sf"/>
</dbReference>
<dbReference type="Gene3D" id="1.10.4030.10">
    <property type="entry name" value="Porin chaperone SurA, peptide-binding domain"/>
    <property type="match status" value="1"/>
</dbReference>
<organism evidence="4 5">
    <name type="scientific">Limisphaera ngatamarikiensis</name>
    <dbReference type="NCBI Taxonomy" id="1324935"/>
    <lineage>
        <taxon>Bacteria</taxon>
        <taxon>Pseudomonadati</taxon>
        <taxon>Verrucomicrobiota</taxon>
        <taxon>Verrucomicrobiia</taxon>
        <taxon>Limisphaerales</taxon>
        <taxon>Limisphaeraceae</taxon>
        <taxon>Limisphaera</taxon>
    </lineage>
</organism>
<dbReference type="InterPro" id="IPR027304">
    <property type="entry name" value="Trigger_fact/SurA_dom_sf"/>
</dbReference>
<evidence type="ECO:0000313" key="5">
    <source>
        <dbReference type="Proteomes" id="UP000477311"/>
    </source>
</evidence>
<feature type="signal peptide" evidence="2">
    <location>
        <begin position="1"/>
        <end position="25"/>
    </location>
</feature>
<dbReference type="RefSeq" id="WP_165105569.1">
    <property type="nucleotide sequence ID" value="NZ_JAAKYA010000012.1"/>
</dbReference>